<dbReference type="STRING" id="77586.A0A0D9XLM0"/>
<dbReference type="PANTHER" id="PTHR36901:SF1">
    <property type="entry name" value="F-BOX DOMAIN CONTAINING PROTEIN, EXPRESSED"/>
    <property type="match status" value="1"/>
</dbReference>
<dbReference type="Gramene" id="LPERR10G12230.1">
    <property type="protein sequence ID" value="LPERR10G12230.1"/>
    <property type="gene ID" value="LPERR10G12230"/>
</dbReference>
<name>A0A0D9XLM0_9ORYZ</name>
<dbReference type="InterPro" id="IPR005174">
    <property type="entry name" value="KIB1-4_b-propeller"/>
</dbReference>
<protein>
    <recommendedName>
        <fullName evidence="2">KIB1-4 beta-propeller domain-containing protein</fullName>
    </recommendedName>
</protein>
<proteinExistence type="predicted"/>
<sequence>MASQSRACRPRRGAELAGGSSRDWAWLHADPLRSVFRRLAGERERVRFAAVCKNWGSAAAAWPARPWLVGSRRNDRSGTGSATASAFWISHASDRGLVPFSAAAAVPIPAGSEFLSSTRGYVAICRPEESPRAITLYNPVTARRIPLPAIGFFKRWHDVGTVVLSADPDTAAEWSAVAVGYPANCIAYYSSATNDWTPVTFNSAGYAGVEHFRGQFYVAFKAQIGVLDLDDDVPTINVLEIAGDDDDGGSDSDASSGAGNKYAGLEDEDPPRKRIVESHLVECNGELLLVVMHDEVQYTDSKAAAAAAIVVGGRSSRNKSDERWVDVFQVEWVQNGRVRLLRMEDLGSYALFIDRNHAFALSPEEFPAILANCIYIVEQQGHPDGLVRVVNFNDDTNEWVVGDEDIFPDDGKLGCTLVGWALRGWVLPKY</sequence>
<feature type="domain" description="KIB1-4 beta-propeller" evidence="2">
    <location>
        <begin position="106"/>
        <end position="382"/>
    </location>
</feature>
<dbReference type="EnsemblPlants" id="LPERR10G12230.1">
    <property type="protein sequence ID" value="LPERR10G12230.1"/>
    <property type="gene ID" value="LPERR10G12230"/>
</dbReference>
<dbReference type="Pfam" id="PF03478">
    <property type="entry name" value="Beta-prop_KIB1-4"/>
    <property type="match status" value="1"/>
</dbReference>
<dbReference type="PANTHER" id="PTHR36901">
    <property type="entry name" value="F-BOX DOMAIN CONTAINING PROTEIN, EXPRESSED-RELATED"/>
    <property type="match status" value="1"/>
</dbReference>
<reference evidence="4" key="2">
    <citation type="submission" date="2013-12" db="EMBL/GenBank/DDBJ databases">
        <authorList>
            <person name="Yu Y."/>
            <person name="Lee S."/>
            <person name="de Baynast K."/>
            <person name="Wissotski M."/>
            <person name="Liu L."/>
            <person name="Talag J."/>
            <person name="Goicoechea J."/>
            <person name="Angelova A."/>
            <person name="Jetty R."/>
            <person name="Kudrna D."/>
            <person name="Golser W."/>
            <person name="Rivera L."/>
            <person name="Zhang J."/>
            <person name="Wing R."/>
        </authorList>
    </citation>
    <scope>NUCLEOTIDE SEQUENCE</scope>
</reference>
<evidence type="ECO:0000259" key="2">
    <source>
        <dbReference type="Pfam" id="PF03478"/>
    </source>
</evidence>
<feature type="region of interest" description="Disordered" evidence="1">
    <location>
        <begin position="241"/>
        <end position="268"/>
    </location>
</feature>
<dbReference type="AlphaFoldDB" id="A0A0D9XLM0"/>
<dbReference type="HOGENOM" id="CLU_046928_1_0_1"/>
<evidence type="ECO:0000313" key="3">
    <source>
        <dbReference type="EnsemblPlants" id="LPERR10G12230.1"/>
    </source>
</evidence>
<dbReference type="Proteomes" id="UP000032180">
    <property type="component" value="Chromosome 10"/>
</dbReference>
<keyword evidence="4" id="KW-1185">Reference proteome</keyword>
<reference evidence="3 4" key="1">
    <citation type="submission" date="2012-08" db="EMBL/GenBank/DDBJ databases">
        <title>Oryza genome evolution.</title>
        <authorList>
            <person name="Wing R.A."/>
        </authorList>
    </citation>
    <scope>NUCLEOTIDE SEQUENCE</scope>
</reference>
<evidence type="ECO:0000256" key="1">
    <source>
        <dbReference type="SAM" id="MobiDB-lite"/>
    </source>
</evidence>
<dbReference type="eggNOG" id="ENOG502R3DJ">
    <property type="taxonomic scope" value="Eukaryota"/>
</dbReference>
<evidence type="ECO:0000313" key="4">
    <source>
        <dbReference type="Proteomes" id="UP000032180"/>
    </source>
</evidence>
<accession>A0A0D9XLM0</accession>
<organism evidence="3 4">
    <name type="scientific">Leersia perrieri</name>
    <dbReference type="NCBI Taxonomy" id="77586"/>
    <lineage>
        <taxon>Eukaryota</taxon>
        <taxon>Viridiplantae</taxon>
        <taxon>Streptophyta</taxon>
        <taxon>Embryophyta</taxon>
        <taxon>Tracheophyta</taxon>
        <taxon>Spermatophyta</taxon>
        <taxon>Magnoliopsida</taxon>
        <taxon>Liliopsida</taxon>
        <taxon>Poales</taxon>
        <taxon>Poaceae</taxon>
        <taxon>BOP clade</taxon>
        <taxon>Oryzoideae</taxon>
        <taxon>Oryzeae</taxon>
        <taxon>Oryzinae</taxon>
        <taxon>Leersia</taxon>
    </lineage>
</organism>
<reference evidence="3" key="3">
    <citation type="submission" date="2015-04" db="UniProtKB">
        <authorList>
            <consortium name="EnsemblPlants"/>
        </authorList>
    </citation>
    <scope>IDENTIFICATION</scope>
</reference>